<evidence type="ECO:0000313" key="2">
    <source>
        <dbReference type="Proteomes" id="UP001500840"/>
    </source>
</evidence>
<proteinExistence type="predicted"/>
<sequence length="138" mass="14464">MKTLASILLISSTVTLTGCGGRDSNATVTDGLGVAVSYRSDPLADVHVRLHGSATGPVLAQAISSTDGIAHFAETPHPQPDEYFVSLCSLGDGGWILDAKYLKPTDSGLKLKPLAQGDVQSIRLPRGAVRPLTPTNHY</sequence>
<protein>
    <submittedName>
        <fullName evidence="1">Uncharacterized protein</fullName>
    </submittedName>
</protein>
<evidence type="ECO:0000313" key="1">
    <source>
        <dbReference type="EMBL" id="GAA4450092.1"/>
    </source>
</evidence>
<keyword evidence="2" id="KW-1185">Reference proteome</keyword>
<dbReference type="Proteomes" id="UP001500840">
    <property type="component" value="Unassembled WGS sequence"/>
</dbReference>
<name>A0ABP8MG27_9BACT</name>
<dbReference type="RefSeq" id="WP_345320908.1">
    <property type="nucleotide sequence ID" value="NZ_BAABGA010000018.1"/>
</dbReference>
<comment type="caution">
    <text evidence="1">The sequence shown here is derived from an EMBL/GenBank/DDBJ whole genome shotgun (WGS) entry which is preliminary data.</text>
</comment>
<organism evidence="1 2">
    <name type="scientific">Novipirellula rosea</name>
    <dbReference type="NCBI Taxonomy" id="1031540"/>
    <lineage>
        <taxon>Bacteria</taxon>
        <taxon>Pseudomonadati</taxon>
        <taxon>Planctomycetota</taxon>
        <taxon>Planctomycetia</taxon>
        <taxon>Pirellulales</taxon>
        <taxon>Pirellulaceae</taxon>
        <taxon>Novipirellula</taxon>
    </lineage>
</organism>
<accession>A0ABP8MG27</accession>
<dbReference type="PROSITE" id="PS51257">
    <property type="entry name" value="PROKAR_LIPOPROTEIN"/>
    <property type="match status" value="1"/>
</dbReference>
<dbReference type="EMBL" id="BAABGA010000018">
    <property type="protein sequence ID" value="GAA4450092.1"/>
    <property type="molecule type" value="Genomic_DNA"/>
</dbReference>
<reference evidence="2" key="1">
    <citation type="journal article" date="2019" name="Int. J. Syst. Evol. Microbiol.">
        <title>The Global Catalogue of Microorganisms (GCM) 10K type strain sequencing project: providing services to taxonomists for standard genome sequencing and annotation.</title>
        <authorList>
            <consortium name="The Broad Institute Genomics Platform"/>
            <consortium name="The Broad Institute Genome Sequencing Center for Infectious Disease"/>
            <person name="Wu L."/>
            <person name="Ma J."/>
        </authorList>
    </citation>
    <scope>NUCLEOTIDE SEQUENCE [LARGE SCALE GENOMIC DNA]</scope>
    <source>
        <strain evidence="2">JCM 17759</strain>
    </source>
</reference>
<gene>
    <name evidence="1" type="ORF">GCM10023156_15730</name>
</gene>